<dbReference type="GO" id="GO:0051537">
    <property type="term" value="F:2 iron, 2 sulfur cluster binding"/>
    <property type="evidence" value="ECO:0007669"/>
    <property type="project" value="UniProtKB-KW"/>
</dbReference>
<proteinExistence type="inferred from homology"/>
<dbReference type="InterPro" id="IPR018298">
    <property type="entry name" value="Adrenodoxin_Fe-S_BS"/>
</dbReference>
<keyword evidence="3" id="KW-0479">Metal-binding</keyword>
<comment type="caution">
    <text evidence="8">The sequence shown here is derived from an EMBL/GenBank/DDBJ whole genome shotgun (WGS) entry which is preliminary data.</text>
</comment>
<dbReference type="InterPro" id="IPR012675">
    <property type="entry name" value="Beta-grasp_dom_sf"/>
</dbReference>
<keyword evidence="2" id="KW-0001">2Fe-2S</keyword>
<evidence type="ECO:0000256" key="5">
    <source>
        <dbReference type="ARBA" id="ARBA00023014"/>
    </source>
</evidence>
<dbReference type="GO" id="GO:0140647">
    <property type="term" value="P:P450-containing electron transport chain"/>
    <property type="evidence" value="ECO:0007669"/>
    <property type="project" value="InterPro"/>
</dbReference>
<dbReference type="PRINTS" id="PR00355">
    <property type="entry name" value="ADRENODOXIN"/>
</dbReference>
<dbReference type="PROSITE" id="PS00814">
    <property type="entry name" value="ADX"/>
    <property type="match status" value="1"/>
</dbReference>
<dbReference type="PANTHER" id="PTHR23426:SF65">
    <property type="entry name" value="FERREDOXIN-2, MITOCHONDRIAL"/>
    <property type="match status" value="1"/>
</dbReference>
<comment type="cofactor">
    <cofactor evidence="6">
        <name>[2Fe-2S] cluster</name>
        <dbReference type="ChEBI" id="CHEBI:190135"/>
    </cofactor>
</comment>
<evidence type="ECO:0000256" key="4">
    <source>
        <dbReference type="ARBA" id="ARBA00023004"/>
    </source>
</evidence>
<organism evidence="8 9">
    <name type="scientific">Halopseudomonas laoshanensis</name>
    <dbReference type="NCBI Taxonomy" id="2268758"/>
    <lineage>
        <taxon>Bacteria</taxon>
        <taxon>Pseudomonadati</taxon>
        <taxon>Pseudomonadota</taxon>
        <taxon>Gammaproteobacteria</taxon>
        <taxon>Pseudomonadales</taxon>
        <taxon>Pseudomonadaceae</taxon>
        <taxon>Halopseudomonas</taxon>
    </lineage>
</organism>
<dbReference type="EMBL" id="QOVF01000001">
    <property type="protein sequence ID" value="KAA0696158.1"/>
    <property type="molecule type" value="Genomic_DNA"/>
</dbReference>
<evidence type="ECO:0000259" key="7">
    <source>
        <dbReference type="PROSITE" id="PS51085"/>
    </source>
</evidence>
<accession>A0A7V7GVV4</accession>
<name>A0A7V7GVV4_9GAMM</name>
<dbReference type="PROSITE" id="PS51085">
    <property type="entry name" value="2FE2S_FER_2"/>
    <property type="match status" value="1"/>
</dbReference>
<protein>
    <submittedName>
        <fullName evidence="8">(2Fe-2S)-binding protein</fullName>
    </submittedName>
</protein>
<dbReference type="InterPro" id="IPR001041">
    <property type="entry name" value="2Fe-2S_ferredoxin-type"/>
</dbReference>
<keyword evidence="5" id="KW-0411">Iron-sulfur</keyword>
<dbReference type="InterPro" id="IPR001055">
    <property type="entry name" value="Adrenodoxin-like"/>
</dbReference>
<comment type="similarity">
    <text evidence="1">Belongs to the adrenodoxin/putidaredoxin family.</text>
</comment>
<keyword evidence="9" id="KW-1185">Reference proteome</keyword>
<dbReference type="Gene3D" id="3.10.20.30">
    <property type="match status" value="1"/>
</dbReference>
<evidence type="ECO:0000256" key="6">
    <source>
        <dbReference type="ARBA" id="ARBA00034078"/>
    </source>
</evidence>
<evidence type="ECO:0000256" key="3">
    <source>
        <dbReference type="ARBA" id="ARBA00022723"/>
    </source>
</evidence>
<dbReference type="GO" id="GO:0009055">
    <property type="term" value="F:electron transfer activity"/>
    <property type="evidence" value="ECO:0007669"/>
    <property type="project" value="TreeGrafter"/>
</dbReference>
<evidence type="ECO:0000256" key="2">
    <source>
        <dbReference type="ARBA" id="ARBA00022714"/>
    </source>
</evidence>
<feature type="domain" description="2Fe-2S ferredoxin-type" evidence="7">
    <location>
        <begin position="2"/>
        <end position="105"/>
    </location>
</feature>
<dbReference type="AlphaFoldDB" id="A0A7V7GVV4"/>
<dbReference type="RefSeq" id="WP_096346460.1">
    <property type="nucleotide sequence ID" value="NZ_QOVF01000001.1"/>
</dbReference>
<dbReference type="OrthoDB" id="9799640at2"/>
<dbReference type="Proteomes" id="UP000463138">
    <property type="component" value="Unassembled WGS sequence"/>
</dbReference>
<evidence type="ECO:0000313" key="8">
    <source>
        <dbReference type="EMBL" id="KAA0696158.1"/>
    </source>
</evidence>
<dbReference type="GO" id="GO:0046872">
    <property type="term" value="F:metal ion binding"/>
    <property type="evidence" value="ECO:0007669"/>
    <property type="project" value="UniProtKB-KW"/>
</dbReference>
<sequence length="106" mass="11418">MPTITFIEHNGTPHAVTAEVGQSIMQAALNAMVPGIQADCGGACSCATCHAFLEDNWMGAVPAAEGSELDMLEFANERKENSRLTCQLTIQDNMDGMVLRLPESQY</sequence>
<evidence type="ECO:0000313" key="9">
    <source>
        <dbReference type="Proteomes" id="UP000463138"/>
    </source>
</evidence>
<dbReference type="SUPFAM" id="SSF54292">
    <property type="entry name" value="2Fe-2S ferredoxin-like"/>
    <property type="match status" value="1"/>
</dbReference>
<keyword evidence="4" id="KW-0408">Iron</keyword>
<reference evidence="8 9" key="1">
    <citation type="submission" date="2018-07" db="EMBL/GenBank/DDBJ databases">
        <title>Pseudomonas laoshanensis sp. nov., isolated from soil.</title>
        <authorList>
            <person name="Sun J."/>
            <person name="Yu L."/>
            <person name="Wang M."/>
            <person name="Zhang C."/>
        </authorList>
    </citation>
    <scope>NUCLEOTIDE SEQUENCE [LARGE SCALE GENOMIC DNA]</scope>
    <source>
        <strain evidence="8 9">Y22</strain>
    </source>
</reference>
<dbReference type="Pfam" id="PF00111">
    <property type="entry name" value="Fer2"/>
    <property type="match status" value="1"/>
</dbReference>
<gene>
    <name evidence="8" type="ORF">DT594_02000</name>
</gene>
<dbReference type="PANTHER" id="PTHR23426">
    <property type="entry name" value="FERREDOXIN/ADRENODOXIN"/>
    <property type="match status" value="1"/>
</dbReference>
<dbReference type="InterPro" id="IPR036010">
    <property type="entry name" value="2Fe-2S_ferredoxin-like_sf"/>
</dbReference>
<evidence type="ECO:0000256" key="1">
    <source>
        <dbReference type="ARBA" id="ARBA00010914"/>
    </source>
</evidence>